<dbReference type="EMBL" id="JASSPP010000001">
    <property type="protein sequence ID" value="MDK9580153.1"/>
    <property type="molecule type" value="Genomic_DNA"/>
</dbReference>
<accession>A0ABT7HI07</accession>
<sequence length="126" mass="14573">MKKYILLNPVVINSYNLSFLEKKLNNLGFSLVFSKEDQAKIVKNEYKALLQKEKGTILDQRCPLIVDYFKKSKLNVKFHNIESILIHIAKEIAYREDLADGQKCIITPCTALKKYGNSLNLKNTFF</sequence>
<gene>
    <name evidence="1" type="ORF">QQA45_01265</name>
</gene>
<evidence type="ECO:0000313" key="2">
    <source>
        <dbReference type="Proteomes" id="UP001225134"/>
    </source>
</evidence>
<dbReference type="RefSeq" id="WP_285152531.1">
    <property type="nucleotide sequence ID" value="NZ_JASSPP010000001.1"/>
</dbReference>
<keyword evidence="2" id="KW-1185">Reference proteome</keyword>
<reference evidence="1 2" key="1">
    <citation type="submission" date="2023-06" db="EMBL/GenBank/DDBJ databases">
        <title>Antibody response to the Sneathia vaginalis cytopathogenic toxin A during pregnancy.</title>
        <authorList>
            <person name="Mccoy Z.T."/>
            <person name="Serrano M.G."/>
            <person name="Spaine K."/>
            <person name="Edwards D.J."/>
            <person name="Buck G.A."/>
            <person name="Jefferson K."/>
        </authorList>
    </citation>
    <scope>NUCLEOTIDE SEQUENCE [LARGE SCALE GENOMIC DNA]</scope>
    <source>
        <strain evidence="1 2">CCUG 42621</strain>
    </source>
</reference>
<name>A0ABT7HI07_9FUSO</name>
<evidence type="ECO:0000313" key="1">
    <source>
        <dbReference type="EMBL" id="MDK9580153.1"/>
    </source>
</evidence>
<protein>
    <submittedName>
        <fullName evidence="1">Uncharacterized protein</fullName>
    </submittedName>
</protein>
<proteinExistence type="predicted"/>
<dbReference type="Proteomes" id="UP001225134">
    <property type="component" value="Unassembled WGS sequence"/>
</dbReference>
<comment type="caution">
    <text evidence="1">The sequence shown here is derived from an EMBL/GenBank/DDBJ whole genome shotgun (WGS) entry which is preliminary data.</text>
</comment>
<organism evidence="1 2">
    <name type="scientific">Sneathia sanguinegens</name>
    <dbReference type="NCBI Taxonomy" id="40543"/>
    <lineage>
        <taxon>Bacteria</taxon>
        <taxon>Fusobacteriati</taxon>
        <taxon>Fusobacteriota</taxon>
        <taxon>Fusobacteriia</taxon>
        <taxon>Fusobacteriales</taxon>
        <taxon>Leptotrichiaceae</taxon>
        <taxon>Sneathia</taxon>
    </lineage>
</organism>